<sequence length="345" mass="39573">MPRARMNPTSSRSRLKPKPPSEISIDFTDLSREDNYKWADHIELLCLFAKDGIITSADVELMIDHEEDIYISNSDEEGDFDSTERGDSRELAVSDWFRILRYRAAQFGDSYPFDLDDSNNIIMKKSVMEDNHKLYISMLASSNLRYFKYYSPRLTSSFERVSADVLKAYLPTNAEVHNFGAGSTNVRVSEKYNRGSLYDRILELAADLRWKPLIERRHYNRRNNGDDGLDLVAWIPINDENSGMVVLFGQCACTDNWTSKQHSSGTAKWGRRLDLTCDFVNTVFIPICFRDSAGLWHAPQEIEKSILFDRLRIIRILGSTYADFASLPAHTAVGEILRLREARAV</sequence>
<keyword evidence="3" id="KW-1185">Reference proteome</keyword>
<evidence type="ECO:0000256" key="1">
    <source>
        <dbReference type="SAM" id="MobiDB-lite"/>
    </source>
</evidence>
<protein>
    <submittedName>
        <fullName evidence="2">Uncharacterized protein</fullName>
    </submittedName>
</protein>
<evidence type="ECO:0000313" key="3">
    <source>
        <dbReference type="Proteomes" id="UP000644548"/>
    </source>
</evidence>
<proteinExistence type="predicted"/>
<feature type="region of interest" description="Disordered" evidence="1">
    <location>
        <begin position="1"/>
        <end position="20"/>
    </location>
</feature>
<evidence type="ECO:0000313" key="2">
    <source>
        <dbReference type="EMBL" id="GGS06644.1"/>
    </source>
</evidence>
<organism evidence="2 3">
    <name type="scientific">Deinococcus sedimenti</name>
    <dbReference type="NCBI Taxonomy" id="1867090"/>
    <lineage>
        <taxon>Bacteria</taxon>
        <taxon>Thermotogati</taxon>
        <taxon>Deinococcota</taxon>
        <taxon>Deinococci</taxon>
        <taxon>Deinococcales</taxon>
        <taxon>Deinococcaceae</taxon>
        <taxon>Deinococcus</taxon>
    </lineage>
</organism>
<comment type="caution">
    <text evidence="2">The sequence shown here is derived from an EMBL/GenBank/DDBJ whole genome shotgun (WGS) entry which is preliminary data.</text>
</comment>
<name>A0ABQ2S8R7_9DEIO</name>
<accession>A0ABQ2S8R7</accession>
<gene>
    <name evidence="2" type="ORF">GCM10008960_36280</name>
</gene>
<reference evidence="3" key="1">
    <citation type="journal article" date="2019" name="Int. J. Syst. Evol. Microbiol.">
        <title>The Global Catalogue of Microorganisms (GCM) 10K type strain sequencing project: providing services to taxonomists for standard genome sequencing and annotation.</title>
        <authorList>
            <consortium name="The Broad Institute Genomics Platform"/>
            <consortium name="The Broad Institute Genome Sequencing Center for Infectious Disease"/>
            <person name="Wu L."/>
            <person name="Ma J."/>
        </authorList>
    </citation>
    <scope>NUCLEOTIDE SEQUENCE [LARGE SCALE GENOMIC DNA]</scope>
    <source>
        <strain evidence="3">JCM 31405</strain>
    </source>
</reference>
<dbReference type="Proteomes" id="UP000644548">
    <property type="component" value="Unassembled WGS sequence"/>
</dbReference>
<dbReference type="EMBL" id="BMQN01000017">
    <property type="protein sequence ID" value="GGS06644.1"/>
    <property type="molecule type" value="Genomic_DNA"/>
</dbReference>